<dbReference type="EMBL" id="JAYKXP010000013">
    <property type="protein sequence ID" value="KAK7051216.1"/>
    <property type="molecule type" value="Genomic_DNA"/>
</dbReference>
<proteinExistence type="predicted"/>
<protein>
    <submittedName>
        <fullName evidence="2">Uncharacterized protein</fullName>
    </submittedName>
</protein>
<feature type="compositionally biased region" description="Basic and acidic residues" evidence="1">
    <location>
        <begin position="105"/>
        <end position="123"/>
    </location>
</feature>
<reference evidence="2 3" key="1">
    <citation type="submission" date="2024-01" db="EMBL/GenBank/DDBJ databases">
        <title>A draft genome for a cacao thread blight-causing isolate of Paramarasmius palmivorus.</title>
        <authorList>
            <person name="Baruah I.K."/>
            <person name="Bukari Y."/>
            <person name="Amoako-Attah I."/>
            <person name="Meinhardt L.W."/>
            <person name="Bailey B.A."/>
            <person name="Cohen S.P."/>
        </authorList>
    </citation>
    <scope>NUCLEOTIDE SEQUENCE [LARGE SCALE GENOMIC DNA]</scope>
    <source>
        <strain evidence="2 3">GH-12</strain>
    </source>
</reference>
<gene>
    <name evidence="2" type="ORF">VNI00_004716</name>
</gene>
<comment type="caution">
    <text evidence="2">The sequence shown here is derived from an EMBL/GenBank/DDBJ whole genome shotgun (WGS) entry which is preliminary data.</text>
</comment>
<dbReference type="Proteomes" id="UP001383192">
    <property type="component" value="Unassembled WGS sequence"/>
</dbReference>
<accession>A0AAW0DET3</accession>
<evidence type="ECO:0000313" key="3">
    <source>
        <dbReference type="Proteomes" id="UP001383192"/>
    </source>
</evidence>
<feature type="compositionally biased region" description="Polar residues" evidence="1">
    <location>
        <begin position="42"/>
        <end position="58"/>
    </location>
</feature>
<dbReference type="AlphaFoldDB" id="A0AAW0DET3"/>
<keyword evidence="3" id="KW-1185">Reference proteome</keyword>
<sequence>MSPRLFWFFIGAGAATWWHKHHQYSVFSECHRRRTDYHIGTGASNDTSQAAGQASSHQDWAEERARIREVSRQVGDTVTEISEATLDTLLASVQAMKDRLAQNRLERERFEVEQRRQMEEAQRRSPSPTRYV</sequence>
<organism evidence="2 3">
    <name type="scientific">Paramarasmius palmivorus</name>
    <dbReference type="NCBI Taxonomy" id="297713"/>
    <lineage>
        <taxon>Eukaryota</taxon>
        <taxon>Fungi</taxon>
        <taxon>Dikarya</taxon>
        <taxon>Basidiomycota</taxon>
        <taxon>Agaricomycotina</taxon>
        <taxon>Agaricomycetes</taxon>
        <taxon>Agaricomycetidae</taxon>
        <taxon>Agaricales</taxon>
        <taxon>Marasmiineae</taxon>
        <taxon>Marasmiaceae</taxon>
        <taxon>Paramarasmius</taxon>
    </lineage>
</organism>
<evidence type="ECO:0000313" key="2">
    <source>
        <dbReference type="EMBL" id="KAK7051216.1"/>
    </source>
</evidence>
<name>A0AAW0DET3_9AGAR</name>
<evidence type="ECO:0000256" key="1">
    <source>
        <dbReference type="SAM" id="MobiDB-lite"/>
    </source>
</evidence>
<feature type="region of interest" description="Disordered" evidence="1">
    <location>
        <begin position="38"/>
        <end position="62"/>
    </location>
</feature>
<feature type="region of interest" description="Disordered" evidence="1">
    <location>
        <begin position="105"/>
        <end position="132"/>
    </location>
</feature>